<reference evidence="1 2" key="1">
    <citation type="submission" date="2018-07" db="EMBL/GenBank/DDBJ databases">
        <title>A high quality draft genome assembly of the barn swallow (H. rustica rustica).</title>
        <authorList>
            <person name="Formenti G."/>
            <person name="Chiara M."/>
            <person name="Poveda L."/>
            <person name="Francoijs K.-J."/>
            <person name="Bonisoli-Alquati A."/>
            <person name="Canova L."/>
            <person name="Gianfranceschi L."/>
            <person name="Horner D.S."/>
            <person name="Saino N."/>
        </authorList>
    </citation>
    <scope>NUCLEOTIDE SEQUENCE [LARGE SCALE GENOMIC DNA]</scope>
    <source>
        <strain evidence="1">Chelidonia</strain>
        <tissue evidence="1">Blood</tissue>
    </source>
</reference>
<accession>A0A3M0K6B6</accession>
<protein>
    <submittedName>
        <fullName evidence="1">Uncharacterized protein</fullName>
    </submittedName>
</protein>
<name>A0A3M0K6B6_HIRRU</name>
<comment type="caution">
    <text evidence="1">The sequence shown here is derived from an EMBL/GenBank/DDBJ whole genome shotgun (WGS) entry which is preliminary data.</text>
</comment>
<sequence>MDPPLAAGMKRPKPIKREIKAETPSMRNAGNTVRAGKQELEFVTQLDAHVDFSSPQSSEIEQRDTKSNQVLLDKKHSERLNEELTHRNPNPPPEHVLHSAEPLEQSEALGVAFIPRKHHDTRGDVPHRDGSQLQRGKELLHSSSVKVQDTGKIPPYASQALLKISTVSKLNWFNNVKFYPKRSGRVKSFKEITGI</sequence>
<dbReference type="EMBL" id="QRBI01000117">
    <property type="protein sequence ID" value="RMC08733.1"/>
    <property type="molecule type" value="Genomic_DNA"/>
</dbReference>
<dbReference type="AlphaFoldDB" id="A0A3M0K6B6"/>
<proteinExistence type="predicted"/>
<evidence type="ECO:0000313" key="2">
    <source>
        <dbReference type="Proteomes" id="UP000269221"/>
    </source>
</evidence>
<keyword evidence="2" id="KW-1185">Reference proteome</keyword>
<gene>
    <name evidence="1" type="ORF">DUI87_14982</name>
</gene>
<organism evidence="1 2">
    <name type="scientific">Hirundo rustica rustica</name>
    <dbReference type="NCBI Taxonomy" id="333673"/>
    <lineage>
        <taxon>Eukaryota</taxon>
        <taxon>Metazoa</taxon>
        <taxon>Chordata</taxon>
        <taxon>Craniata</taxon>
        <taxon>Vertebrata</taxon>
        <taxon>Euteleostomi</taxon>
        <taxon>Archelosauria</taxon>
        <taxon>Archosauria</taxon>
        <taxon>Dinosauria</taxon>
        <taxon>Saurischia</taxon>
        <taxon>Theropoda</taxon>
        <taxon>Coelurosauria</taxon>
        <taxon>Aves</taxon>
        <taxon>Neognathae</taxon>
        <taxon>Neoaves</taxon>
        <taxon>Telluraves</taxon>
        <taxon>Australaves</taxon>
        <taxon>Passeriformes</taxon>
        <taxon>Sylvioidea</taxon>
        <taxon>Hirundinidae</taxon>
        <taxon>Hirundo</taxon>
    </lineage>
</organism>
<dbReference type="Proteomes" id="UP000269221">
    <property type="component" value="Unassembled WGS sequence"/>
</dbReference>
<evidence type="ECO:0000313" key="1">
    <source>
        <dbReference type="EMBL" id="RMC08733.1"/>
    </source>
</evidence>